<dbReference type="RefSeq" id="WP_286136336.1">
    <property type="nucleotide sequence ID" value="NZ_BRPL01000002.1"/>
</dbReference>
<name>A0A9W6B2D9_9LACO</name>
<dbReference type="PANTHER" id="PTHR43022">
    <property type="entry name" value="PROTEIN SMF"/>
    <property type="match status" value="1"/>
</dbReference>
<dbReference type="InterPro" id="IPR003488">
    <property type="entry name" value="DprA"/>
</dbReference>
<evidence type="ECO:0000259" key="2">
    <source>
        <dbReference type="Pfam" id="PF02481"/>
    </source>
</evidence>
<comment type="similarity">
    <text evidence="1">Belongs to the DprA/Smf family.</text>
</comment>
<reference evidence="3" key="2">
    <citation type="journal article" date="2023" name="PLoS ONE">
        <title>Philodulcilactobacillus myokoensis gen. nov., sp. nov., a fructophilic, acidophilic, and agar-phobic lactic acid bacterium isolated from fermented vegetable extracts.</title>
        <authorList>
            <person name="Kouya T."/>
            <person name="Ishiyama Y."/>
            <person name="Ohashi S."/>
            <person name="Kumakubo R."/>
            <person name="Yamazaki T."/>
            <person name="Otaki T."/>
        </authorList>
    </citation>
    <scope>NUCLEOTIDE SEQUENCE</scope>
    <source>
        <strain evidence="3">WR16-4</strain>
    </source>
</reference>
<dbReference type="SUPFAM" id="SSF102405">
    <property type="entry name" value="MCP/YpsA-like"/>
    <property type="match status" value="1"/>
</dbReference>
<dbReference type="InterPro" id="IPR057666">
    <property type="entry name" value="DrpA_SLOG"/>
</dbReference>
<dbReference type="AlphaFoldDB" id="A0A9W6B2D9"/>
<dbReference type="GO" id="GO:0009294">
    <property type="term" value="P:DNA-mediated transformation"/>
    <property type="evidence" value="ECO:0007669"/>
    <property type="project" value="InterPro"/>
</dbReference>
<evidence type="ECO:0000313" key="4">
    <source>
        <dbReference type="Proteomes" id="UP001144204"/>
    </source>
</evidence>
<reference evidence="3" key="1">
    <citation type="submission" date="2022-07" db="EMBL/GenBank/DDBJ databases">
        <authorList>
            <person name="Kouya T."/>
            <person name="Ishiyama Y."/>
        </authorList>
    </citation>
    <scope>NUCLEOTIDE SEQUENCE</scope>
    <source>
        <strain evidence="3">WR16-4</strain>
    </source>
</reference>
<dbReference type="Pfam" id="PF02481">
    <property type="entry name" value="DNA_processg_A"/>
    <property type="match status" value="1"/>
</dbReference>
<sequence length="289" mass="32646">MELEQLLLKLRLCKGIGIHGENRFYQWLTHSKSDFKRINPGLIIKIAQINHRFQIIFKNDFKSRRLLDEMNRNQSQTKWISILNPHYPERLKESYLPPNILFYSGNFELVHQRLLSVVGSRQNTSYSIDALRLILPSVIKKKICIVSGLARGVDCLSHQCAISYGGNTIAVIGTGLDQYYPIQNQNLQNYIGKHHLLISEYPLGTGVARYHFPERNRILAGLIDSILVVEAKHRSGSLITANLALQNNRNVMAIPGPITSLCSVGCNELIAAGAKPVSKPQDVLEDFNY</sequence>
<dbReference type="PANTHER" id="PTHR43022:SF1">
    <property type="entry name" value="PROTEIN SMF"/>
    <property type="match status" value="1"/>
</dbReference>
<evidence type="ECO:0000313" key="3">
    <source>
        <dbReference type="EMBL" id="GLB46874.1"/>
    </source>
</evidence>
<organism evidence="3 4">
    <name type="scientific">Philodulcilactobacillus myokoensis</name>
    <dbReference type="NCBI Taxonomy" id="2929573"/>
    <lineage>
        <taxon>Bacteria</taxon>
        <taxon>Bacillati</taxon>
        <taxon>Bacillota</taxon>
        <taxon>Bacilli</taxon>
        <taxon>Lactobacillales</taxon>
        <taxon>Lactobacillaceae</taxon>
        <taxon>Philodulcilactobacillus</taxon>
    </lineage>
</organism>
<evidence type="ECO:0000256" key="1">
    <source>
        <dbReference type="ARBA" id="ARBA00006525"/>
    </source>
</evidence>
<feature type="domain" description="Smf/DprA SLOG" evidence="2">
    <location>
        <begin position="80"/>
        <end position="287"/>
    </location>
</feature>
<comment type="caution">
    <text evidence="3">The sequence shown here is derived from an EMBL/GenBank/DDBJ whole genome shotgun (WGS) entry which is preliminary data.</text>
</comment>
<gene>
    <name evidence="3" type="ORF">WR164_08530</name>
</gene>
<dbReference type="NCBIfam" id="TIGR00732">
    <property type="entry name" value="dprA"/>
    <property type="match status" value="1"/>
</dbReference>
<accession>A0A9W6B2D9</accession>
<dbReference type="Proteomes" id="UP001144204">
    <property type="component" value="Unassembled WGS sequence"/>
</dbReference>
<keyword evidence="4" id="KW-1185">Reference proteome</keyword>
<protein>
    <submittedName>
        <fullName evidence="3">DNA processing protein DprA</fullName>
    </submittedName>
</protein>
<proteinExistence type="inferred from homology"/>
<dbReference type="EMBL" id="BRPL01000002">
    <property type="protein sequence ID" value="GLB46874.1"/>
    <property type="molecule type" value="Genomic_DNA"/>
</dbReference>
<dbReference type="Gene3D" id="3.40.50.450">
    <property type="match status" value="1"/>
</dbReference>